<keyword evidence="3" id="KW-1185">Reference proteome</keyword>
<feature type="region of interest" description="Disordered" evidence="1">
    <location>
        <begin position="60"/>
        <end position="81"/>
    </location>
</feature>
<comment type="caution">
    <text evidence="2">The sequence shown here is derived from an EMBL/GenBank/DDBJ whole genome shotgun (WGS) entry which is preliminary data.</text>
</comment>
<evidence type="ECO:0000313" key="3">
    <source>
        <dbReference type="Proteomes" id="UP000235965"/>
    </source>
</evidence>
<dbReference type="OrthoDB" id="341511at2759"/>
<name>A0A2J7RA45_9NEOP</name>
<gene>
    <name evidence="2" type="ORF">B7P43_G11460</name>
</gene>
<organism evidence="2 3">
    <name type="scientific">Cryptotermes secundus</name>
    <dbReference type="NCBI Taxonomy" id="105785"/>
    <lineage>
        <taxon>Eukaryota</taxon>
        <taxon>Metazoa</taxon>
        <taxon>Ecdysozoa</taxon>
        <taxon>Arthropoda</taxon>
        <taxon>Hexapoda</taxon>
        <taxon>Insecta</taxon>
        <taxon>Pterygota</taxon>
        <taxon>Neoptera</taxon>
        <taxon>Polyneoptera</taxon>
        <taxon>Dictyoptera</taxon>
        <taxon>Blattodea</taxon>
        <taxon>Blattoidea</taxon>
        <taxon>Termitoidae</taxon>
        <taxon>Kalotermitidae</taxon>
        <taxon>Cryptotermitinae</taxon>
        <taxon>Cryptotermes</taxon>
    </lineage>
</organism>
<dbReference type="Proteomes" id="UP000235965">
    <property type="component" value="Unassembled WGS sequence"/>
</dbReference>
<feature type="compositionally biased region" description="Polar residues" evidence="1">
    <location>
        <begin position="63"/>
        <end position="81"/>
    </location>
</feature>
<evidence type="ECO:0000313" key="2">
    <source>
        <dbReference type="EMBL" id="PNF37707.1"/>
    </source>
</evidence>
<dbReference type="EMBL" id="NEVH01006578">
    <property type="protein sequence ID" value="PNF37707.1"/>
    <property type="molecule type" value="Genomic_DNA"/>
</dbReference>
<evidence type="ECO:0000256" key="1">
    <source>
        <dbReference type="SAM" id="MobiDB-lite"/>
    </source>
</evidence>
<feature type="non-terminal residue" evidence="2">
    <location>
        <position position="272"/>
    </location>
</feature>
<reference evidence="2 3" key="1">
    <citation type="submission" date="2017-12" db="EMBL/GenBank/DDBJ databases">
        <title>Hemimetabolous genomes reveal molecular basis of termite eusociality.</title>
        <authorList>
            <person name="Harrison M.C."/>
            <person name="Jongepier E."/>
            <person name="Robertson H.M."/>
            <person name="Arning N."/>
            <person name="Bitard-Feildel T."/>
            <person name="Chao H."/>
            <person name="Childers C.P."/>
            <person name="Dinh H."/>
            <person name="Doddapaneni H."/>
            <person name="Dugan S."/>
            <person name="Gowin J."/>
            <person name="Greiner C."/>
            <person name="Han Y."/>
            <person name="Hu H."/>
            <person name="Hughes D.S.T."/>
            <person name="Huylmans A.-K."/>
            <person name="Kemena C."/>
            <person name="Kremer L.P.M."/>
            <person name="Lee S.L."/>
            <person name="Lopez-Ezquerra A."/>
            <person name="Mallet L."/>
            <person name="Monroy-Kuhn J.M."/>
            <person name="Moser A."/>
            <person name="Murali S.C."/>
            <person name="Muzny D.M."/>
            <person name="Otani S."/>
            <person name="Piulachs M.-D."/>
            <person name="Poelchau M."/>
            <person name="Qu J."/>
            <person name="Schaub F."/>
            <person name="Wada-Katsumata A."/>
            <person name="Worley K.C."/>
            <person name="Xie Q."/>
            <person name="Ylla G."/>
            <person name="Poulsen M."/>
            <person name="Gibbs R.A."/>
            <person name="Schal C."/>
            <person name="Richards S."/>
            <person name="Belles X."/>
            <person name="Korb J."/>
            <person name="Bornberg-Bauer E."/>
        </authorList>
    </citation>
    <scope>NUCLEOTIDE SEQUENCE [LARGE SCALE GENOMIC DNA]</scope>
    <source>
        <tissue evidence="2">Whole body</tissue>
    </source>
</reference>
<sequence>MLEAEMDAQLSVLEREYKEEMENSLNNLDIDEIEQKFLGDLQAECSEKMEFESLHYQRFPMQPETSPPSSESKLTANHTPSCLLNDDDDILLQVSLKELERPEIQTTLQRNKLTGSSLTTRQDYQTEPHMKALSVERRRIGLPVTPKSQAQSATTQSKITSFLNKSNIETADSYSLSNCGSNASEADKDAKLKCLKQCGVQLEYKQVPPNIDLNRTLDSYENLKVKLGKKHVQPEDYEIPVQAAVRKDVACTSPVVTSSNPFVYLSQIETPV</sequence>
<proteinExistence type="predicted"/>
<accession>A0A2J7RA45</accession>
<dbReference type="AlphaFoldDB" id="A0A2J7RA45"/>
<protein>
    <submittedName>
        <fullName evidence="2">Uncharacterized protein</fullName>
    </submittedName>
</protein>